<evidence type="ECO:0000256" key="4">
    <source>
        <dbReference type="ARBA" id="ARBA00023163"/>
    </source>
</evidence>
<evidence type="ECO:0000313" key="7">
    <source>
        <dbReference type="Proteomes" id="UP000635983"/>
    </source>
</evidence>
<comment type="caution">
    <text evidence="6">The sequence shown here is derived from an EMBL/GenBank/DDBJ whole genome shotgun (WGS) entry which is preliminary data.</text>
</comment>
<keyword evidence="3" id="KW-0238">DNA-binding</keyword>
<dbReference type="RefSeq" id="WP_188986160.1">
    <property type="nucleotide sequence ID" value="NZ_BMPO01000016.1"/>
</dbReference>
<reference evidence="6" key="2">
    <citation type="submission" date="2020-09" db="EMBL/GenBank/DDBJ databases">
        <authorList>
            <person name="Sun Q."/>
            <person name="Ohkuma M."/>
        </authorList>
    </citation>
    <scope>NUCLEOTIDE SEQUENCE</scope>
    <source>
        <strain evidence="6">JCM 30078</strain>
    </source>
</reference>
<evidence type="ECO:0000256" key="1">
    <source>
        <dbReference type="ARBA" id="ARBA00009437"/>
    </source>
</evidence>
<dbReference type="FunFam" id="1.10.10.10:FF:000001">
    <property type="entry name" value="LysR family transcriptional regulator"/>
    <property type="match status" value="1"/>
</dbReference>
<dbReference type="PANTHER" id="PTHR30537:SF5">
    <property type="entry name" value="HTH-TYPE TRANSCRIPTIONAL ACTIVATOR TTDR-RELATED"/>
    <property type="match status" value="1"/>
</dbReference>
<dbReference type="AlphaFoldDB" id="A0A917Q3P8"/>
<dbReference type="GO" id="GO:0003700">
    <property type="term" value="F:DNA-binding transcription factor activity"/>
    <property type="evidence" value="ECO:0007669"/>
    <property type="project" value="InterPro"/>
</dbReference>
<dbReference type="GO" id="GO:0006351">
    <property type="term" value="P:DNA-templated transcription"/>
    <property type="evidence" value="ECO:0007669"/>
    <property type="project" value="TreeGrafter"/>
</dbReference>
<dbReference type="Gene3D" id="3.40.190.290">
    <property type="match status" value="1"/>
</dbReference>
<sequence length="298" mass="32978">MNVEDLRVFVATLDEGSFTAAAEKLGVSKQYASRRTMALEELLGVRLLNRTTRRLQPTELGMLLYERAARILADLQETQELVSDRSPVVRGTLRISAPMTFGTLHISPLLPLFMKQHPHMALELELNDRAVDLLAEGYDMSIRIGTLEDSTLVAKRLTAMQIVICASPHYLATHGTPTTPDDLQQHACLLYGHSRLVEWRFQENGKPVSVPVTGNLRANNGEIIRDAAVGGMGIAYLPTFIIDGALENGSLVPILGAYQPPQAAVYAVYPHHRQSARAVQVFSDFLRQQLSSLNDRQP</sequence>
<protein>
    <submittedName>
        <fullName evidence="6">LysR family transcriptional regulator</fullName>
    </submittedName>
</protein>
<dbReference type="PANTHER" id="PTHR30537">
    <property type="entry name" value="HTH-TYPE TRANSCRIPTIONAL REGULATOR"/>
    <property type="match status" value="1"/>
</dbReference>
<dbReference type="SUPFAM" id="SSF53850">
    <property type="entry name" value="Periplasmic binding protein-like II"/>
    <property type="match status" value="1"/>
</dbReference>
<dbReference type="InterPro" id="IPR058163">
    <property type="entry name" value="LysR-type_TF_proteobact-type"/>
</dbReference>
<dbReference type="GO" id="GO:0043565">
    <property type="term" value="F:sequence-specific DNA binding"/>
    <property type="evidence" value="ECO:0007669"/>
    <property type="project" value="TreeGrafter"/>
</dbReference>
<name>A0A917Q3P8_9PSED</name>
<dbReference type="CDD" id="cd08422">
    <property type="entry name" value="PBP2_CrgA_like"/>
    <property type="match status" value="1"/>
</dbReference>
<dbReference type="InterPro" id="IPR000847">
    <property type="entry name" value="LysR_HTH_N"/>
</dbReference>
<evidence type="ECO:0000313" key="6">
    <source>
        <dbReference type="EMBL" id="GGK10717.1"/>
    </source>
</evidence>
<dbReference type="EMBL" id="BMPO01000016">
    <property type="protein sequence ID" value="GGK10717.1"/>
    <property type="molecule type" value="Genomic_DNA"/>
</dbReference>
<evidence type="ECO:0000259" key="5">
    <source>
        <dbReference type="PROSITE" id="PS50931"/>
    </source>
</evidence>
<gene>
    <name evidence="6" type="ORF">GCM10009304_40940</name>
</gene>
<dbReference type="SUPFAM" id="SSF46785">
    <property type="entry name" value="Winged helix' DNA-binding domain"/>
    <property type="match status" value="1"/>
</dbReference>
<dbReference type="InterPro" id="IPR036388">
    <property type="entry name" value="WH-like_DNA-bd_sf"/>
</dbReference>
<dbReference type="Proteomes" id="UP000635983">
    <property type="component" value="Unassembled WGS sequence"/>
</dbReference>
<dbReference type="PROSITE" id="PS50931">
    <property type="entry name" value="HTH_LYSR"/>
    <property type="match status" value="1"/>
</dbReference>
<keyword evidence="2" id="KW-0805">Transcription regulation</keyword>
<dbReference type="Pfam" id="PF00126">
    <property type="entry name" value="HTH_1"/>
    <property type="match status" value="1"/>
</dbReference>
<comment type="similarity">
    <text evidence="1">Belongs to the LysR transcriptional regulatory family.</text>
</comment>
<dbReference type="InterPro" id="IPR005119">
    <property type="entry name" value="LysR_subst-bd"/>
</dbReference>
<keyword evidence="7" id="KW-1185">Reference proteome</keyword>
<dbReference type="InterPro" id="IPR036390">
    <property type="entry name" value="WH_DNA-bd_sf"/>
</dbReference>
<evidence type="ECO:0000256" key="2">
    <source>
        <dbReference type="ARBA" id="ARBA00023015"/>
    </source>
</evidence>
<keyword evidence="4" id="KW-0804">Transcription</keyword>
<organism evidence="6 7">
    <name type="scientific">Pseudomonas matsuisoli</name>
    <dbReference type="NCBI Taxonomy" id="1515666"/>
    <lineage>
        <taxon>Bacteria</taxon>
        <taxon>Pseudomonadati</taxon>
        <taxon>Pseudomonadota</taxon>
        <taxon>Gammaproteobacteria</taxon>
        <taxon>Pseudomonadales</taxon>
        <taxon>Pseudomonadaceae</taxon>
        <taxon>Pseudomonas</taxon>
    </lineage>
</organism>
<accession>A0A917Q3P8</accession>
<reference evidence="6" key="1">
    <citation type="journal article" date="2014" name="Int. J. Syst. Evol. Microbiol.">
        <title>Complete genome sequence of Corynebacterium casei LMG S-19264T (=DSM 44701T), isolated from a smear-ripened cheese.</title>
        <authorList>
            <consortium name="US DOE Joint Genome Institute (JGI-PGF)"/>
            <person name="Walter F."/>
            <person name="Albersmeier A."/>
            <person name="Kalinowski J."/>
            <person name="Ruckert C."/>
        </authorList>
    </citation>
    <scope>NUCLEOTIDE SEQUENCE</scope>
    <source>
        <strain evidence="6">JCM 30078</strain>
    </source>
</reference>
<dbReference type="FunFam" id="3.40.190.290:FF:000001">
    <property type="entry name" value="Transcriptional regulator, LysR family"/>
    <property type="match status" value="1"/>
</dbReference>
<proteinExistence type="inferred from homology"/>
<feature type="domain" description="HTH lysR-type" evidence="5">
    <location>
        <begin position="1"/>
        <end position="58"/>
    </location>
</feature>
<dbReference type="Gene3D" id="1.10.10.10">
    <property type="entry name" value="Winged helix-like DNA-binding domain superfamily/Winged helix DNA-binding domain"/>
    <property type="match status" value="1"/>
</dbReference>
<dbReference type="Pfam" id="PF03466">
    <property type="entry name" value="LysR_substrate"/>
    <property type="match status" value="1"/>
</dbReference>
<evidence type="ECO:0000256" key="3">
    <source>
        <dbReference type="ARBA" id="ARBA00023125"/>
    </source>
</evidence>